<proteinExistence type="predicted"/>
<keyword evidence="2" id="KW-1185">Reference proteome</keyword>
<gene>
    <name evidence="1" type="ORF">JNW91_02080</name>
</gene>
<evidence type="ECO:0000313" key="2">
    <source>
        <dbReference type="Proteomes" id="UP000601027"/>
    </source>
</evidence>
<name>A0ABS1XND7_9ACTN</name>
<feature type="non-terminal residue" evidence="1">
    <location>
        <position position="1"/>
    </location>
</feature>
<evidence type="ECO:0000313" key="1">
    <source>
        <dbReference type="EMBL" id="MBM0230770.1"/>
    </source>
</evidence>
<evidence type="ECO:0008006" key="3">
    <source>
        <dbReference type="Google" id="ProtNLM"/>
    </source>
</evidence>
<sequence>VVAATALAHRGHVGRSVELYRWSGSASSVAFATVGGLAGGDLSAVDEAPGDDPAGEPPTLRASAARLMADGVRESVTGPPTAALSALVQAAALLEPDGRAALLPDSPAALAALTAVHCGELEIAERVLHRALAAGVAAR</sequence>
<organism evidence="1 2">
    <name type="scientific">Micromonospora parastrephiae</name>
    <dbReference type="NCBI Taxonomy" id="2806101"/>
    <lineage>
        <taxon>Bacteria</taxon>
        <taxon>Bacillati</taxon>
        <taxon>Actinomycetota</taxon>
        <taxon>Actinomycetes</taxon>
        <taxon>Micromonosporales</taxon>
        <taxon>Micromonosporaceae</taxon>
        <taxon>Micromonospora</taxon>
    </lineage>
</organism>
<protein>
    <recommendedName>
        <fullName evidence="3">LuxR family transcriptional regulator</fullName>
    </recommendedName>
</protein>
<dbReference type="Proteomes" id="UP000601027">
    <property type="component" value="Unassembled WGS sequence"/>
</dbReference>
<comment type="caution">
    <text evidence="1">The sequence shown here is derived from an EMBL/GenBank/DDBJ whole genome shotgun (WGS) entry which is preliminary data.</text>
</comment>
<accession>A0ABS1XND7</accession>
<reference evidence="1 2" key="1">
    <citation type="submission" date="2021-01" db="EMBL/GenBank/DDBJ databases">
        <title>Draft genome sequence of Micromonospora sp. strain STR1_7.</title>
        <authorList>
            <person name="Karlyshev A."/>
            <person name="Jawad R."/>
        </authorList>
    </citation>
    <scope>NUCLEOTIDE SEQUENCE [LARGE SCALE GENOMIC DNA]</scope>
    <source>
        <strain evidence="1 2">STR1-7</strain>
    </source>
</reference>
<dbReference type="EMBL" id="JAEVHM010000004">
    <property type="protein sequence ID" value="MBM0230770.1"/>
    <property type="molecule type" value="Genomic_DNA"/>
</dbReference>